<reference evidence="11" key="3">
    <citation type="submission" date="2025-09" db="UniProtKB">
        <authorList>
            <consortium name="Ensembl"/>
        </authorList>
    </citation>
    <scope>IDENTIFICATION</scope>
</reference>
<dbReference type="GO" id="GO:0005634">
    <property type="term" value="C:nucleus"/>
    <property type="evidence" value="ECO:0007669"/>
    <property type="project" value="UniProtKB-SubCell"/>
</dbReference>
<evidence type="ECO:0000256" key="8">
    <source>
        <dbReference type="SAM" id="Phobius"/>
    </source>
</evidence>
<dbReference type="PANTHER" id="PTHR15592">
    <property type="entry name" value="MATRIN 3/NUCLEAR PROTEIN 220-RELATED"/>
    <property type="match status" value="1"/>
</dbReference>
<dbReference type="PROSITE" id="PS50171">
    <property type="entry name" value="ZF_MATRIN"/>
    <property type="match status" value="1"/>
</dbReference>
<feature type="domain" description="Matrin-type" evidence="10">
    <location>
        <begin position="942"/>
        <end position="973"/>
    </location>
</feature>
<comment type="subcellular location">
    <subcellularLocation>
        <location evidence="1">Nucleus</location>
    </subcellularLocation>
</comment>
<evidence type="ECO:0000313" key="12">
    <source>
        <dbReference type="Proteomes" id="UP000694580"/>
    </source>
</evidence>
<feature type="compositionally biased region" description="Basic and acidic residues" evidence="7">
    <location>
        <begin position="641"/>
        <end position="652"/>
    </location>
</feature>
<feature type="region of interest" description="Disordered" evidence="7">
    <location>
        <begin position="29"/>
        <end position="57"/>
    </location>
</feature>
<protein>
    <submittedName>
        <fullName evidence="11">Uncharacterized protein</fullName>
    </submittedName>
</protein>
<feature type="compositionally biased region" description="Acidic residues" evidence="7">
    <location>
        <begin position="564"/>
        <end position="574"/>
    </location>
</feature>
<dbReference type="SUPFAM" id="SSF54928">
    <property type="entry name" value="RNA-binding domain, RBD"/>
    <property type="match status" value="4"/>
</dbReference>
<reference evidence="11" key="2">
    <citation type="submission" date="2025-08" db="UniProtKB">
        <authorList>
            <consortium name="Ensembl"/>
        </authorList>
    </citation>
    <scope>IDENTIFICATION</scope>
</reference>
<evidence type="ECO:0000256" key="7">
    <source>
        <dbReference type="SAM" id="MobiDB-lite"/>
    </source>
</evidence>
<evidence type="ECO:0000259" key="9">
    <source>
        <dbReference type="PROSITE" id="PS50102"/>
    </source>
</evidence>
<dbReference type="GO" id="GO:0003723">
    <property type="term" value="F:RNA binding"/>
    <property type="evidence" value="ECO:0007669"/>
    <property type="project" value="UniProtKB-UniRule"/>
</dbReference>
<dbReference type="InterPro" id="IPR012677">
    <property type="entry name" value="Nucleotide-bd_a/b_plait_sf"/>
</dbReference>
<evidence type="ECO:0000256" key="6">
    <source>
        <dbReference type="PROSITE-ProRule" id="PRU00176"/>
    </source>
</evidence>
<evidence type="ECO:0000256" key="5">
    <source>
        <dbReference type="ARBA" id="ARBA00023242"/>
    </source>
</evidence>
<evidence type="ECO:0000256" key="2">
    <source>
        <dbReference type="ARBA" id="ARBA00022723"/>
    </source>
</evidence>
<feature type="compositionally biased region" description="Polar residues" evidence="7">
    <location>
        <begin position="141"/>
        <end position="151"/>
    </location>
</feature>
<reference evidence="11 12" key="1">
    <citation type="submission" date="2020-06" db="EMBL/GenBank/DDBJ databases">
        <authorList>
            <consortium name="Wellcome Sanger Institute Data Sharing"/>
        </authorList>
    </citation>
    <scope>NUCLEOTIDE SEQUENCE [LARGE SCALE GENOMIC DNA]</scope>
</reference>
<dbReference type="PROSITE" id="PS50102">
    <property type="entry name" value="RRM"/>
    <property type="match status" value="2"/>
</dbReference>
<keyword evidence="8" id="KW-1133">Transmembrane helix</keyword>
<feature type="transmembrane region" description="Helical" evidence="8">
    <location>
        <begin position="928"/>
        <end position="951"/>
    </location>
</feature>
<feature type="region of interest" description="Disordered" evidence="7">
    <location>
        <begin position="115"/>
        <end position="177"/>
    </location>
</feature>
<feature type="domain" description="RRM" evidence="9">
    <location>
        <begin position="782"/>
        <end position="856"/>
    </location>
</feature>
<dbReference type="SMART" id="SM00451">
    <property type="entry name" value="ZnF_U1"/>
    <property type="match status" value="2"/>
</dbReference>
<feature type="region of interest" description="Disordered" evidence="7">
    <location>
        <begin position="863"/>
        <end position="906"/>
    </location>
</feature>
<sequence length="989" mass="109939">MSENISGDSAEKGFAVGHGLLAAAETLNSSMGEASSSPPMSGMAGGPGGGQADHEAQIPRPVGSHLTNTLKLFASLGLSPSDLDVLAKMPPEKVSVESLPDLLMQLKNRKVEANRHMPSDPADGPYHGNMDNWGDVHGGKLNTSMSQTSSRGSRHDFGYRSVQDPSRSYSPTDYDDRGSGLNRGRWFSDLDRDTYHGLDVGRSSSADSMFMQRRMGSPSQGKVQDYFGVIPRMFPHVCSLCDFDVHSAMEWTQHTNGLRHSENRRRLLQMYTDWSPQMSSIRSTELHCLGSENRLGGLLGHSPQDMGMQRGGMSSSWGNGSVFVIIKNYVRSAPPQFRSRVVVLKYERKPLSSNGLWALAKPFGTVCESLVLKKKAFLEMSSHEEAQAMADYYQRKTARVHGKEVHVYLSQDLLVIELKQGSPADNRRAAKDGPSQVVFLSNLPRDADISKDLLAAAEKFGIVEKHLFFKKEAFVQMQSPEDAEMLVKYYTLNPLTINSRTIRLNICTKYKTLVGADASGRDSRSSKTDSRRHRSSSATGPIEKPEVPSEDDVESGDVVVGVVESDENEEDVKEEEMAPSADVEQPEPEDRTAKDGCDETVAEKEGGGGGGGEARDDYPKAKEGGDDAEKMVQPDLSESTEAAKYEETEHAPQAEGDECPEEAADKQLAVLYLVVRIIGYKRGPGYLDQMMSLAKPFGTVVRHLILYVRPEAFLELSSEEEAKAMVSFYNRNVIPSICGKPVKIYHSQTYATIQVRLYPHPTLSLTKDCELKVVFLPPQSRKVLYVSRYPEHASDADILKIAAPFGEVKRYLMNRSRNECFIEMERGDDAREMAEAYNANPPKLHGKQLTVYVAAKYKELRHGIRPPTPEPEEQRAAKRDRAEMDGSTMMDEDPLPKKTKEESSAEQQEVVEAAQDKPAEVIMVNYVFISYAINIVFVKIGYFCKLCFLFYSNEHSAKVLHCRGKAHYENLKKYLDQKKTKEDPNSGSK</sequence>
<dbReference type="Ensembl" id="ENSDCDT00010063774.1">
    <property type="protein sequence ID" value="ENSDCDP00010053272.1"/>
    <property type="gene ID" value="ENSDCDG00010030972.1"/>
</dbReference>
<keyword evidence="2" id="KW-0479">Metal-binding</keyword>
<name>A0AAY4E6C4_9TELE</name>
<dbReference type="InterPro" id="IPR000690">
    <property type="entry name" value="Matrin/U1-C_Znf_C2H2"/>
</dbReference>
<feature type="domain" description="RRM" evidence="9">
    <location>
        <begin position="436"/>
        <end position="509"/>
    </location>
</feature>
<keyword evidence="4" id="KW-0862">Zinc</keyword>
<dbReference type="Proteomes" id="UP000694580">
    <property type="component" value="Chromosome 18"/>
</dbReference>
<accession>A0AAY4E6C4</accession>
<keyword evidence="6" id="KW-0694">RNA-binding</keyword>
<proteinExistence type="predicted"/>
<evidence type="ECO:0000256" key="1">
    <source>
        <dbReference type="ARBA" id="ARBA00004123"/>
    </source>
</evidence>
<feature type="compositionally biased region" description="Basic and acidic residues" evidence="7">
    <location>
        <begin position="588"/>
        <end position="606"/>
    </location>
</feature>
<feature type="region of interest" description="Disordered" evidence="7">
    <location>
        <begin position="517"/>
        <end position="660"/>
    </location>
</feature>
<keyword evidence="8" id="KW-0812">Transmembrane</keyword>
<organism evidence="11 12">
    <name type="scientific">Denticeps clupeoides</name>
    <name type="common">denticle herring</name>
    <dbReference type="NCBI Taxonomy" id="299321"/>
    <lineage>
        <taxon>Eukaryota</taxon>
        <taxon>Metazoa</taxon>
        <taxon>Chordata</taxon>
        <taxon>Craniata</taxon>
        <taxon>Vertebrata</taxon>
        <taxon>Euteleostomi</taxon>
        <taxon>Actinopterygii</taxon>
        <taxon>Neopterygii</taxon>
        <taxon>Teleostei</taxon>
        <taxon>Clupei</taxon>
        <taxon>Clupeiformes</taxon>
        <taxon>Denticipitoidei</taxon>
        <taxon>Denticipitidae</taxon>
        <taxon>Denticeps</taxon>
    </lineage>
</organism>
<dbReference type="GO" id="GO:0008270">
    <property type="term" value="F:zinc ion binding"/>
    <property type="evidence" value="ECO:0007669"/>
    <property type="project" value="UniProtKB-KW"/>
</dbReference>
<dbReference type="InterPro" id="IPR035979">
    <property type="entry name" value="RBD_domain_sf"/>
</dbReference>
<dbReference type="InterPro" id="IPR003604">
    <property type="entry name" value="Matrin/U1-like-C_Znf_C2H2"/>
</dbReference>
<dbReference type="GeneTree" id="ENSGT00940000153322"/>
<feature type="compositionally biased region" description="Basic and acidic residues" evidence="7">
    <location>
        <begin position="894"/>
        <end position="903"/>
    </location>
</feature>
<feature type="compositionally biased region" description="Low complexity" evidence="7">
    <location>
        <begin position="29"/>
        <end position="42"/>
    </location>
</feature>
<dbReference type="SMART" id="SM00360">
    <property type="entry name" value="RRM"/>
    <property type="match status" value="3"/>
</dbReference>
<evidence type="ECO:0000259" key="10">
    <source>
        <dbReference type="PROSITE" id="PS50171"/>
    </source>
</evidence>
<keyword evidence="3" id="KW-0863">Zinc-finger</keyword>
<dbReference type="Gene3D" id="3.30.70.330">
    <property type="match status" value="4"/>
</dbReference>
<dbReference type="AlphaFoldDB" id="A0AAY4E6C4"/>
<feature type="compositionally biased region" description="Basic and acidic residues" evidence="7">
    <location>
        <begin position="519"/>
        <end position="529"/>
    </location>
</feature>
<keyword evidence="8" id="KW-0472">Membrane</keyword>
<evidence type="ECO:0000256" key="3">
    <source>
        <dbReference type="ARBA" id="ARBA00022771"/>
    </source>
</evidence>
<gene>
    <name evidence="11" type="primary">LOC114768511</name>
</gene>
<evidence type="ECO:0000256" key="4">
    <source>
        <dbReference type="ARBA" id="ARBA00022833"/>
    </source>
</evidence>
<keyword evidence="12" id="KW-1185">Reference proteome</keyword>
<feature type="compositionally biased region" description="Basic and acidic residues" evidence="7">
    <location>
        <begin position="613"/>
        <end position="632"/>
    </location>
</feature>
<keyword evidence="5" id="KW-0539">Nucleus</keyword>
<evidence type="ECO:0000313" key="11">
    <source>
        <dbReference type="Ensembl" id="ENSDCDP00010053272.1"/>
    </source>
</evidence>
<feature type="compositionally biased region" description="Basic and acidic residues" evidence="7">
    <location>
        <begin position="872"/>
        <end position="884"/>
    </location>
</feature>
<dbReference type="InterPro" id="IPR000504">
    <property type="entry name" value="RRM_dom"/>
</dbReference>